<dbReference type="Pfam" id="PF06170">
    <property type="entry name" value="DUF983"/>
    <property type="match status" value="1"/>
</dbReference>
<dbReference type="STRING" id="320787.CA2015_2972"/>
<gene>
    <name evidence="2" type="ORF">CA2015_2972</name>
</gene>
<evidence type="ECO:0000313" key="2">
    <source>
        <dbReference type="EMBL" id="AKP52377.1"/>
    </source>
</evidence>
<accession>A0A0H4PVG5</accession>
<organism evidence="2 3">
    <name type="scientific">Cyclobacterium amurskyense</name>
    <dbReference type="NCBI Taxonomy" id="320787"/>
    <lineage>
        <taxon>Bacteria</taxon>
        <taxon>Pseudomonadati</taxon>
        <taxon>Bacteroidota</taxon>
        <taxon>Cytophagia</taxon>
        <taxon>Cytophagales</taxon>
        <taxon>Cyclobacteriaceae</taxon>
        <taxon>Cyclobacterium</taxon>
    </lineage>
</organism>
<protein>
    <recommendedName>
        <fullName evidence="4">DUF983 domain-containing protein</fullName>
    </recommendedName>
</protein>
<evidence type="ECO:0008006" key="4">
    <source>
        <dbReference type="Google" id="ProtNLM"/>
    </source>
</evidence>
<feature type="transmembrane region" description="Helical" evidence="1">
    <location>
        <begin position="61"/>
        <end position="81"/>
    </location>
</feature>
<dbReference type="InterPro" id="IPR009325">
    <property type="entry name" value="DUF983"/>
</dbReference>
<evidence type="ECO:0000256" key="1">
    <source>
        <dbReference type="SAM" id="Phobius"/>
    </source>
</evidence>
<keyword evidence="1" id="KW-0472">Membrane</keyword>
<dbReference type="KEGG" id="camu:CA2015_2972"/>
<keyword evidence="1" id="KW-1133">Transmembrane helix</keyword>
<name>A0A0H4PVG5_9BACT</name>
<feature type="transmembrane region" description="Helical" evidence="1">
    <location>
        <begin position="87"/>
        <end position="106"/>
    </location>
</feature>
<dbReference type="OrthoDB" id="9790326at2"/>
<reference evidence="2 3" key="1">
    <citation type="submission" date="2015-07" db="EMBL/GenBank/DDBJ databases">
        <authorList>
            <person name="Kim K.M."/>
        </authorList>
    </citation>
    <scope>NUCLEOTIDE SEQUENCE [LARGE SCALE GENOMIC DNA]</scope>
    <source>
        <strain evidence="2 3">KCTC 12363</strain>
    </source>
</reference>
<dbReference type="Proteomes" id="UP000036520">
    <property type="component" value="Chromosome"/>
</dbReference>
<dbReference type="AlphaFoldDB" id="A0A0H4PVG5"/>
<sequence length="127" mass="14549">MNEQRSLTGAILKAKCPKCRKGNLFPVSVFSFRKLSQINQYCPNCGVELVPEPDFYYGAMYISYALSVALFINVMIVLNYVFDDPDLMVYIVSVVFFNIALLPIMLRYSKVLYLYGMGKISYEPNLK</sequence>
<dbReference type="EMBL" id="CP012040">
    <property type="protein sequence ID" value="AKP52377.1"/>
    <property type="molecule type" value="Genomic_DNA"/>
</dbReference>
<proteinExistence type="predicted"/>
<dbReference type="RefSeq" id="WP_048642601.1">
    <property type="nucleotide sequence ID" value="NZ_CP012040.1"/>
</dbReference>
<keyword evidence="3" id="KW-1185">Reference proteome</keyword>
<keyword evidence="1" id="KW-0812">Transmembrane</keyword>
<dbReference type="PATRIC" id="fig|320787.5.peg.3251"/>
<evidence type="ECO:0000313" key="3">
    <source>
        <dbReference type="Proteomes" id="UP000036520"/>
    </source>
</evidence>